<evidence type="ECO:0000256" key="1">
    <source>
        <dbReference type="ARBA" id="ARBA00022729"/>
    </source>
</evidence>
<evidence type="ECO:0000259" key="3">
    <source>
        <dbReference type="Pfam" id="PF13505"/>
    </source>
</evidence>
<feature type="chain" id="PRO_5047216150" evidence="2">
    <location>
        <begin position="19"/>
        <end position="200"/>
    </location>
</feature>
<keyword evidence="1 2" id="KW-0732">Signal</keyword>
<feature type="signal peptide" evidence="2">
    <location>
        <begin position="1"/>
        <end position="18"/>
    </location>
</feature>
<keyword evidence="5" id="KW-1185">Reference proteome</keyword>
<sequence length="200" mass="21806">MKKMLLILALAMFSFANAQKGTVLVGGNIGYSSENIDQEVESRKSNLFSFSPKVGYQFHDNWTVGVEFGLSSSKSSLSLLNNNLGESESKFNTLKVGAFLRYTIPLSETFSVFADLGVGFQNQKDKSYNTGALVSTSKADGIYAGITPSLFINMKKGFGLNFSIGGLGYETLSFDTSDTNVRTFYFNFGKTVNIGVSKNF</sequence>
<reference evidence="4 5" key="1">
    <citation type="journal article" date="2023" name="Chemosphere">
        <title>Whole genome analysis of Flavobacterium aziz-sancarii sp. nov., isolated from Ardley Island (Antarctica), revealed a rich resistome and bioremediation potential.</title>
        <authorList>
            <person name="Otur C."/>
            <person name="Okay S."/>
            <person name="Kurt-Kizildogan A."/>
        </authorList>
    </citation>
    <scope>NUCLEOTIDE SEQUENCE [LARGE SCALE GENOMIC DNA]</scope>
    <source>
        <strain evidence="4 5">AC</strain>
    </source>
</reference>
<gene>
    <name evidence="4" type="ORF">NJT12_23435</name>
</gene>
<dbReference type="EMBL" id="JAMZNK010000069">
    <property type="protein sequence ID" value="MDA6072579.1"/>
    <property type="molecule type" value="Genomic_DNA"/>
</dbReference>
<dbReference type="RefSeq" id="WP_271338543.1">
    <property type="nucleotide sequence ID" value="NZ_JAMZNK010000069.1"/>
</dbReference>
<protein>
    <submittedName>
        <fullName evidence="4">Porin family protein</fullName>
    </submittedName>
</protein>
<evidence type="ECO:0000313" key="5">
    <source>
        <dbReference type="Proteomes" id="UP001212170"/>
    </source>
</evidence>
<dbReference type="Gene3D" id="2.40.160.20">
    <property type="match status" value="1"/>
</dbReference>
<dbReference type="Proteomes" id="UP001212170">
    <property type="component" value="Unassembled WGS sequence"/>
</dbReference>
<proteinExistence type="predicted"/>
<dbReference type="InterPro" id="IPR011250">
    <property type="entry name" value="OMP/PagP_B-barrel"/>
</dbReference>
<accession>A0ABT4WKS9</accession>
<evidence type="ECO:0000313" key="4">
    <source>
        <dbReference type="EMBL" id="MDA6072579.1"/>
    </source>
</evidence>
<evidence type="ECO:0000256" key="2">
    <source>
        <dbReference type="SAM" id="SignalP"/>
    </source>
</evidence>
<dbReference type="SUPFAM" id="SSF56925">
    <property type="entry name" value="OMPA-like"/>
    <property type="match status" value="1"/>
</dbReference>
<dbReference type="InterPro" id="IPR027385">
    <property type="entry name" value="Beta-barrel_OMP"/>
</dbReference>
<organism evidence="4 5">
    <name type="scientific">Flavobacterium azizsancarii</name>
    <dbReference type="NCBI Taxonomy" id="2961580"/>
    <lineage>
        <taxon>Bacteria</taxon>
        <taxon>Pseudomonadati</taxon>
        <taxon>Bacteroidota</taxon>
        <taxon>Flavobacteriia</taxon>
        <taxon>Flavobacteriales</taxon>
        <taxon>Flavobacteriaceae</taxon>
        <taxon>Flavobacterium</taxon>
    </lineage>
</organism>
<name>A0ABT4WKS9_9FLAO</name>
<comment type="caution">
    <text evidence="4">The sequence shown here is derived from an EMBL/GenBank/DDBJ whole genome shotgun (WGS) entry which is preliminary data.</text>
</comment>
<dbReference type="Pfam" id="PF13505">
    <property type="entry name" value="OMP_b-brl"/>
    <property type="match status" value="1"/>
</dbReference>
<feature type="domain" description="Outer membrane protein beta-barrel" evidence="3">
    <location>
        <begin position="5"/>
        <end position="189"/>
    </location>
</feature>